<dbReference type="NCBIfam" id="TIGR01655">
    <property type="entry name" value="yxeA_fam"/>
    <property type="match status" value="1"/>
</dbReference>
<organism evidence="1 2">
    <name type="scientific">Clostridium sardiniense</name>
    <name type="common">Clostridium absonum</name>
    <dbReference type="NCBI Taxonomy" id="29369"/>
    <lineage>
        <taxon>Bacteria</taxon>
        <taxon>Bacillati</taxon>
        <taxon>Bacillota</taxon>
        <taxon>Clostridia</taxon>
        <taxon>Eubacteriales</taxon>
        <taxon>Clostridiaceae</taxon>
        <taxon>Clostridium</taxon>
    </lineage>
</organism>
<dbReference type="PANTHER" id="PTHR36433:SF2">
    <property type="entry name" value="YXEA FAMILY PROTEIN"/>
    <property type="match status" value="1"/>
</dbReference>
<accession>A0ABS7KUG4</accession>
<dbReference type="EMBL" id="JAIKTU010000002">
    <property type="protein sequence ID" value="MBY0754456.1"/>
    <property type="molecule type" value="Genomic_DNA"/>
</dbReference>
<dbReference type="InterPro" id="IPR006542">
    <property type="entry name" value="DUF1093"/>
</dbReference>
<dbReference type="InterPro" id="IPR036166">
    <property type="entry name" value="YxeA-like_sf"/>
</dbReference>
<evidence type="ECO:0000313" key="1">
    <source>
        <dbReference type="EMBL" id="MBY0754456.1"/>
    </source>
</evidence>
<protein>
    <submittedName>
        <fullName evidence="1">YxeA family protein</fullName>
    </submittedName>
</protein>
<keyword evidence="2" id="KW-1185">Reference proteome</keyword>
<name>A0ABS7KUG4_CLOSR</name>
<evidence type="ECO:0000313" key="2">
    <source>
        <dbReference type="Proteomes" id="UP001299068"/>
    </source>
</evidence>
<dbReference type="SUPFAM" id="SSF159121">
    <property type="entry name" value="BC4932-like"/>
    <property type="match status" value="1"/>
</dbReference>
<comment type="caution">
    <text evidence="1">The sequence shown here is derived from an EMBL/GenBank/DDBJ whole genome shotgun (WGS) entry which is preliminary data.</text>
</comment>
<dbReference type="RefSeq" id="WP_221859079.1">
    <property type="nucleotide sequence ID" value="NZ_JAIKTU010000002.1"/>
</dbReference>
<sequence>MKKVIGIIVVVLLIGGGLTITNRNTILKLGTTKYYLKTVKDYKDISNQNKEHHTQYEYNIKGYDKDGNEKVLTFTTNKVLKVDKYLEVAEKKDEVKAYEEVKANDLPKKVKEIYNIK</sequence>
<reference evidence="1 2" key="1">
    <citation type="journal article" date="2021" name="Cell Host Microbe">
        <title>in vivo commensal control of Clostridioides difficile virulence.</title>
        <authorList>
            <person name="Girinathan B.P."/>
            <person name="Dibenedetto N."/>
            <person name="Worley J.N."/>
            <person name="Peltier J."/>
            <person name="Arrieta-Ortiz M.L."/>
            <person name="Rupa Christinal Immanuel S."/>
            <person name="Lavin R."/>
            <person name="Delaney M.L."/>
            <person name="Cummins C."/>
            <person name="Hoffmann M."/>
            <person name="Luo Y."/>
            <person name="Gonzalez-Escalona N."/>
            <person name="Allard M."/>
            <person name="Onderdonk A.B."/>
            <person name="Gerber G.K."/>
            <person name="Sonenshein A.L."/>
            <person name="Baliga N."/>
            <person name="Dupuy B."/>
            <person name="Bry L."/>
        </authorList>
    </citation>
    <scope>NUCLEOTIDE SEQUENCE [LARGE SCALE GENOMIC DNA]</scope>
    <source>
        <strain evidence="1 2">DSM 599</strain>
    </source>
</reference>
<dbReference type="Gene3D" id="2.40.50.480">
    <property type="match status" value="1"/>
</dbReference>
<proteinExistence type="predicted"/>
<dbReference type="Proteomes" id="UP001299068">
    <property type="component" value="Unassembled WGS sequence"/>
</dbReference>
<gene>
    <name evidence="1" type="ORF">K5V21_03200</name>
</gene>
<dbReference type="Pfam" id="PF06486">
    <property type="entry name" value="DUF1093"/>
    <property type="match status" value="1"/>
</dbReference>
<dbReference type="PANTHER" id="PTHR36433">
    <property type="entry name" value="HYPOTHETICAL CYTOSOLIC PROTEIN"/>
    <property type="match status" value="1"/>
</dbReference>